<reference evidence="4" key="1">
    <citation type="journal article" date="2022" name="Int. J. Mol. Sci.">
        <title>Draft Genome of Tanacetum Coccineum: Genomic Comparison of Closely Related Tanacetum-Family Plants.</title>
        <authorList>
            <person name="Yamashiro T."/>
            <person name="Shiraishi A."/>
            <person name="Nakayama K."/>
            <person name="Satake H."/>
        </authorList>
    </citation>
    <scope>NUCLEOTIDE SEQUENCE</scope>
</reference>
<evidence type="ECO:0000313" key="4">
    <source>
        <dbReference type="EMBL" id="GJT36970.1"/>
    </source>
</evidence>
<dbReference type="CDD" id="cd00303">
    <property type="entry name" value="retropepsin_like"/>
    <property type="match status" value="1"/>
</dbReference>
<dbReference type="InterPro" id="IPR036875">
    <property type="entry name" value="Znf_CCHC_sf"/>
</dbReference>
<dbReference type="PANTHER" id="PTHR15503">
    <property type="entry name" value="LDOC1 RELATED"/>
    <property type="match status" value="1"/>
</dbReference>
<dbReference type="SUPFAM" id="SSF57756">
    <property type="entry name" value="Retrovirus zinc finger-like domains"/>
    <property type="match status" value="1"/>
</dbReference>
<dbReference type="InterPro" id="IPR001878">
    <property type="entry name" value="Znf_CCHC"/>
</dbReference>
<keyword evidence="1" id="KW-0862">Zinc</keyword>
<dbReference type="Pfam" id="PF03732">
    <property type="entry name" value="Retrotrans_gag"/>
    <property type="match status" value="1"/>
</dbReference>
<dbReference type="Pfam" id="PF08284">
    <property type="entry name" value="RVP_2"/>
    <property type="match status" value="1"/>
</dbReference>
<evidence type="ECO:0000259" key="3">
    <source>
        <dbReference type="PROSITE" id="PS50158"/>
    </source>
</evidence>
<reference evidence="4" key="2">
    <citation type="submission" date="2022-01" db="EMBL/GenBank/DDBJ databases">
        <authorList>
            <person name="Yamashiro T."/>
            <person name="Shiraishi A."/>
            <person name="Satake H."/>
            <person name="Nakayama K."/>
        </authorList>
    </citation>
    <scope>NUCLEOTIDE SEQUENCE</scope>
</reference>
<dbReference type="PANTHER" id="PTHR15503:SF45">
    <property type="entry name" value="RNA-DIRECTED DNA POLYMERASE HOMOLOG"/>
    <property type="match status" value="1"/>
</dbReference>
<comment type="caution">
    <text evidence="4">The sequence shown here is derived from an EMBL/GenBank/DDBJ whole genome shotgun (WGS) entry which is preliminary data.</text>
</comment>
<proteinExistence type="predicted"/>
<evidence type="ECO:0000256" key="1">
    <source>
        <dbReference type="PROSITE-ProRule" id="PRU00047"/>
    </source>
</evidence>
<name>A0ABQ5DDE5_9ASTR</name>
<feature type="compositionally biased region" description="Basic and acidic residues" evidence="2">
    <location>
        <begin position="372"/>
        <end position="386"/>
    </location>
</feature>
<evidence type="ECO:0000313" key="5">
    <source>
        <dbReference type="Proteomes" id="UP001151760"/>
    </source>
</evidence>
<dbReference type="Gene3D" id="2.40.70.10">
    <property type="entry name" value="Acid Proteases"/>
    <property type="match status" value="1"/>
</dbReference>
<feature type="compositionally biased region" description="Polar residues" evidence="2">
    <location>
        <begin position="387"/>
        <end position="396"/>
    </location>
</feature>
<keyword evidence="4" id="KW-0548">Nucleotidyltransferase</keyword>
<dbReference type="InterPro" id="IPR021109">
    <property type="entry name" value="Peptidase_aspartic_dom_sf"/>
</dbReference>
<dbReference type="GO" id="GO:0003964">
    <property type="term" value="F:RNA-directed DNA polymerase activity"/>
    <property type="evidence" value="ECO:0007669"/>
    <property type="project" value="UniProtKB-KW"/>
</dbReference>
<feature type="domain" description="CCHC-type" evidence="3">
    <location>
        <begin position="454"/>
        <end position="469"/>
    </location>
</feature>
<gene>
    <name evidence="4" type="ORF">Tco_0936835</name>
</gene>
<keyword evidence="4" id="KW-0695">RNA-directed DNA polymerase</keyword>
<keyword evidence="1" id="KW-0863">Zinc-finger</keyword>
<dbReference type="InterPro" id="IPR005162">
    <property type="entry name" value="Retrotrans_gag_dom"/>
</dbReference>
<dbReference type="Proteomes" id="UP001151760">
    <property type="component" value="Unassembled WGS sequence"/>
</dbReference>
<dbReference type="InterPro" id="IPR032567">
    <property type="entry name" value="RTL1-rel"/>
</dbReference>
<evidence type="ECO:0000256" key="2">
    <source>
        <dbReference type="SAM" id="MobiDB-lite"/>
    </source>
</evidence>
<protein>
    <submittedName>
        <fullName evidence="4">Reverse transcriptase domain-containing protein</fullName>
    </submittedName>
</protein>
<keyword evidence="4" id="KW-0808">Transferase</keyword>
<feature type="compositionally biased region" description="Polar residues" evidence="2">
    <location>
        <begin position="403"/>
        <end position="412"/>
    </location>
</feature>
<feature type="region of interest" description="Disordered" evidence="2">
    <location>
        <begin position="372"/>
        <end position="414"/>
    </location>
</feature>
<organism evidence="4 5">
    <name type="scientific">Tanacetum coccineum</name>
    <dbReference type="NCBI Taxonomy" id="301880"/>
    <lineage>
        <taxon>Eukaryota</taxon>
        <taxon>Viridiplantae</taxon>
        <taxon>Streptophyta</taxon>
        <taxon>Embryophyta</taxon>
        <taxon>Tracheophyta</taxon>
        <taxon>Spermatophyta</taxon>
        <taxon>Magnoliopsida</taxon>
        <taxon>eudicotyledons</taxon>
        <taxon>Gunneridae</taxon>
        <taxon>Pentapetalae</taxon>
        <taxon>asterids</taxon>
        <taxon>campanulids</taxon>
        <taxon>Asterales</taxon>
        <taxon>Asteraceae</taxon>
        <taxon>Asteroideae</taxon>
        <taxon>Anthemideae</taxon>
        <taxon>Anthemidinae</taxon>
        <taxon>Tanacetum</taxon>
    </lineage>
</organism>
<dbReference type="EMBL" id="BQNB010015184">
    <property type="protein sequence ID" value="GJT36970.1"/>
    <property type="molecule type" value="Genomic_DNA"/>
</dbReference>
<keyword evidence="1" id="KW-0479">Metal-binding</keyword>
<accession>A0ABQ5DDE5</accession>
<sequence>MVSAIISATSSSEYSWSENKLKPGDLNLSRLSVLKCLMDDRNSRSGSSKGKKGGFSLTDWHRHRYAVSSLMDMAYWLLEQLLLLQDECVVARRPMHWSKRKGKQRISIMKYRVEKDLYWTRVQAHEFYQEMICRGVVFEERPNEAIDVPVKDEESPSSEPRDPLMTLSSLVLLAMSFIVTMPPKARPMNQAAIMITLRINEALTTDRARRVNASGAVELRRWFEKTEMVFGINECAEGKKVKFVAATLQRHALTWWNSKVATIGLKVVNQIPWNEMKQWMTAEFYPAEEVQRMEHELWNLKVKEFNIVAYTQRFNELALMCSRMVDSKSVKINAYIRGLSKNIKGDVTSSKLANLSEGVRMAHKLMEQKLQAKKERDIEGNKRKWENFQSGNSSRGNYKDNSCHQQNNQKQGNARAMTIAPNESNAPTGPLPLCDRCFEKNVATGANAHPIWTCYDCGEQGHTRSHCPKKNKPQSGNASGRSYVIKDADKQGPNVVTDINLDKLDVSYEVELADGKVVSTNMVLRGCTLNLVNHLFEIDLMPIELDTFDIIIGMDWLAECNAIIICGKKVVRIPCGNKTLIVEGDKGPSRLKKKSKEKRLKDVPVIRDFPKVFPNDLLGLPPPRQVEFRIDLVSGAA</sequence>
<dbReference type="PROSITE" id="PS50158">
    <property type="entry name" value="ZF_CCHC"/>
    <property type="match status" value="1"/>
</dbReference>
<keyword evidence="5" id="KW-1185">Reference proteome</keyword>